<evidence type="ECO:0000259" key="10">
    <source>
        <dbReference type="PROSITE" id="PS50157"/>
    </source>
</evidence>
<organism evidence="11 12">
    <name type="scientific">Chanos chanos</name>
    <name type="common">Milkfish</name>
    <name type="synonym">Mugil chanos</name>
    <dbReference type="NCBI Taxonomy" id="29144"/>
    <lineage>
        <taxon>Eukaryota</taxon>
        <taxon>Metazoa</taxon>
        <taxon>Chordata</taxon>
        <taxon>Craniata</taxon>
        <taxon>Vertebrata</taxon>
        <taxon>Euteleostomi</taxon>
        <taxon>Actinopterygii</taxon>
        <taxon>Neopterygii</taxon>
        <taxon>Teleostei</taxon>
        <taxon>Ostariophysi</taxon>
        <taxon>Gonorynchiformes</taxon>
        <taxon>Chanidae</taxon>
        <taxon>Chanos</taxon>
    </lineage>
</organism>
<dbReference type="InterPro" id="IPR036236">
    <property type="entry name" value="Znf_C2H2_sf"/>
</dbReference>
<dbReference type="Proteomes" id="UP000504632">
    <property type="component" value="Chromosome 15"/>
</dbReference>
<dbReference type="Pfam" id="PF12874">
    <property type="entry name" value="zf-met"/>
    <property type="match status" value="1"/>
</dbReference>
<evidence type="ECO:0000256" key="9">
    <source>
        <dbReference type="SAM" id="MobiDB-lite"/>
    </source>
</evidence>
<keyword evidence="6" id="KW-0238">DNA-binding</keyword>
<dbReference type="PANTHER" id="PTHR24391">
    <property type="entry name" value="HISTONE H4 TRANSCRIPTION FACTOR-RELATED"/>
    <property type="match status" value="1"/>
</dbReference>
<keyword evidence="2" id="KW-0479">Metal-binding</keyword>
<feature type="domain" description="C2H2-type" evidence="10">
    <location>
        <begin position="23"/>
        <end position="50"/>
    </location>
</feature>
<dbReference type="GO" id="GO:0005634">
    <property type="term" value="C:nucleus"/>
    <property type="evidence" value="ECO:0007669"/>
    <property type="project" value="UniProtKB-SubCell"/>
</dbReference>
<dbReference type="Gene3D" id="3.30.160.60">
    <property type="entry name" value="Classic Zinc Finger"/>
    <property type="match status" value="2"/>
</dbReference>
<dbReference type="GO" id="GO:0000981">
    <property type="term" value="F:DNA-binding transcription factor activity, RNA polymerase II-specific"/>
    <property type="evidence" value="ECO:0007669"/>
    <property type="project" value="TreeGrafter"/>
</dbReference>
<comment type="subcellular location">
    <subcellularLocation>
        <location evidence="1">Nucleus</location>
    </subcellularLocation>
</comment>
<dbReference type="GO" id="GO:0000978">
    <property type="term" value="F:RNA polymerase II cis-regulatory region sequence-specific DNA binding"/>
    <property type="evidence" value="ECO:0007669"/>
    <property type="project" value="TreeGrafter"/>
</dbReference>
<dbReference type="PROSITE" id="PS50157">
    <property type="entry name" value="ZINC_FINGER_C2H2_2"/>
    <property type="match status" value="3"/>
</dbReference>
<evidence type="ECO:0000256" key="8">
    <source>
        <dbReference type="PROSITE-ProRule" id="PRU00042"/>
    </source>
</evidence>
<feature type="region of interest" description="Disordered" evidence="9">
    <location>
        <begin position="153"/>
        <end position="200"/>
    </location>
</feature>
<evidence type="ECO:0000313" key="11">
    <source>
        <dbReference type="Proteomes" id="UP000504632"/>
    </source>
</evidence>
<proteinExistence type="predicted"/>
<evidence type="ECO:0000313" key="12">
    <source>
        <dbReference type="RefSeq" id="XP_030648804.1"/>
    </source>
</evidence>
<keyword evidence="4 8" id="KW-0863">Zinc-finger</keyword>
<dbReference type="PANTHER" id="PTHR24391:SF26">
    <property type="entry name" value="HISTONE H4 TRANSCRIPTION FACTOR"/>
    <property type="match status" value="1"/>
</dbReference>
<feature type="domain" description="C2H2-type" evidence="10">
    <location>
        <begin position="49"/>
        <end position="77"/>
    </location>
</feature>
<dbReference type="Pfam" id="PF13894">
    <property type="entry name" value="zf-C2H2_4"/>
    <property type="match status" value="1"/>
</dbReference>
<keyword evidence="5" id="KW-0862">Zinc</keyword>
<keyword evidence="3" id="KW-0677">Repeat</keyword>
<evidence type="ECO:0000256" key="7">
    <source>
        <dbReference type="ARBA" id="ARBA00023242"/>
    </source>
</evidence>
<dbReference type="InParanoid" id="A0A6J2WWZ4"/>
<protein>
    <submittedName>
        <fullName evidence="12">Histone H4 transcription factor-like</fullName>
    </submittedName>
</protein>
<dbReference type="InterPro" id="IPR051574">
    <property type="entry name" value="ZnF_E-box_Homeobox"/>
</dbReference>
<dbReference type="FunFam" id="3.30.160.60:FF:000100">
    <property type="entry name" value="Zinc finger 45-like"/>
    <property type="match status" value="1"/>
</dbReference>
<dbReference type="PROSITE" id="PS00028">
    <property type="entry name" value="ZINC_FINGER_C2H2_1"/>
    <property type="match status" value="3"/>
</dbReference>
<dbReference type="GeneID" id="115828847"/>
<dbReference type="OrthoDB" id="10039931at2759"/>
<name>A0A6J2WWZ4_CHACN</name>
<evidence type="ECO:0000256" key="1">
    <source>
        <dbReference type="ARBA" id="ARBA00004123"/>
    </source>
</evidence>
<keyword evidence="7" id="KW-0539">Nucleus</keyword>
<accession>A0A6J2WWZ4</accession>
<gene>
    <name evidence="12" type="primary">LOC115828847</name>
</gene>
<evidence type="ECO:0000256" key="3">
    <source>
        <dbReference type="ARBA" id="ARBA00022737"/>
    </source>
</evidence>
<dbReference type="InterPro" id="IPR013087">
    <property type="entry name" value="Znf_C2H2_type"/>
</dbReference>
<evidence type="ECO:0000256" key="2">
    <source>
        <dbReference type="ARBA" id="ARBA00022723"/>
    </source>
</evidence>
<sequence>MFANNTKFFDHIRRQTTMEGQRFQCSHCFKRFATERLLRDHMRNHVNHYKCPLCDMTCPSPSSLRNHIKFRHSNEKPYSCDYCDYSCKNQIDLRKHLDTHSSEPAYRCDYSNCDYTTRSLHSMKSHYKRIHECGFMRLQLIRYESVELTEQLMRERQGEGDSSEAAVQSEGLQPVEEAESAGAGDYVGRSSATERIEGERDCVTEEGAVSDEQGENVLLVLTAGPVLEAESKREDAVMWQLQDTAQQLGMEVV</sequence>
<keyword evidence="11" id="KW-1185">Reference proteome</keyword>
<evidence type="ECO:0000256" key="4">
    <source>
        <dbReference type="ARBA" id="ARBA00022771"/>
    </source>
</evidence>
<dbReference type="AlphaFoldDB" id="A0A6J2WWZ4"/>
<reference evidence="12" key="1">
    <citation type="submission" date="2025-08" db="UniProtKB">
        <authorList>
            <consortium name="RefSeq"/>
        </authorList>
    </citation>
    <scope>IDENTIFICATION</scope>
</reference>
<feature type="domain" description="C2H2-type" evidence="10">
    <location>
        <begin position="78"/>
        <end position="105"/>
    </location>
</feature>
<dbReference type="GO" id="GO:0008270">
    <property type="term" value="F:zinc ion binding"/>
    <property type="evidence" value="ECO:0007669"/>
    <property type="project" value="UniProtKB-KW"/>
</dbReference>
<dbReference type="GO" id="GO:0045892">
    <property type="term" value="P:negative regulation of DNA-templated transcription"/>
    <property type="evidence" value="ECO:0007669"/>
    <property type="project" value="UniProtKB-ARBA"/>
</dbReference>
<dbReference type="SUPFAM" id="SSF57667">
    <property type="entry name" value="beta-beta-alpha zinc fingers"/>
    <property type="match status" value="3"/>
</dbReference>
<evidence type="ECO:0000256" key="6">
    <source>
        <dbReference type="ARBA" id="ARBA00023125"/>
    </source>
</evidence>
<dbReference type="RefSeq" id="XP_030648804.1">
    <property type="nucleotide sequence ID" value="XM_030792944.1"/>
</dbReference>
<dbReference type="Pfam" id="PF00096">
    <property type="entry name" value="zf-C2H2"/>
    <property type="match status" value="1"/>
</dbReference>
<dbReference type="SMART" id="SM00355">
    <property type="entry name" value="ZnF_C2H2"/>
    <property type="match status" value="4"/>
</dbReference>
<evidence type="ECO:0000256" key="5">
    <source>
        <dbReference type="ARBA" id="ARBA00022833"/>
    </source>
</evidence>